<keyword evidence="2" id="KW-1185">Reference proteome</keyword>
<accession>A0ABT3PIA0</accession>
<comment type="caution">
    <text evidence="1">The sequence shown here is derived from an EMBL/GenBank/DDBJ whole genome shotgun (WGS) entry which is preliminary data.</text>
</comment>
<sequence length="88" mass="10610">MPHVLNKMTGVKFEDIQKQLNTDAASHAEHGMYLEHLWRNADEPDEIFFLFRVEDLDYCKNLMQKIYREAREKDPDIRLPDKIFLEEE</sequence>
<protein>
    <submittedName>
        <fullName evidence="1">Uncharacterized protein</fullName>
    </submittedName>
</protein>
<reference evidence="1 2" key="1">
    <citation type="submission" date="2021-03" db="EMBL/GenBank/DDBJ databases">
        <title>Aliifodinibius sp. nov., a new bacterium isolated from saline soil.</title>
        <authorList>
            <person name="Galisteo C."/>
            <person name="De La Haba R."/>
            <person name="Sanchez-Porro C."/>
            <person name="Ventosa A."/>
        </authorList>
    </citation>
    <scope>NUCLEOTIDE SEQUENCE [LARGE SCALE GENOMIC DNA]</scope>
    <source>
        <strain evidence="1 2">1BSP15-2V2</strain>
    </source>
</reference>
<organism evidence="1 2">
    <name type="scientific">Fodinibius salsisoli</name>
    <dbReference type="NCBI Taxonomy" id="2820877"/>
    <lineage>
        <taxon>Bacteria</taxon>
        <taxon>Pseudomonadati</taxon>
        <taxon>Balneolota</taxon>
        <taxon>Balneolia</taxon>
        <taxon>Balneolales</taxon>
        <taxon>Balneolaceae</taxon>
        <taxon>Fodinibius</taxon>
    </lineage>
</organism>
<proteinExistence type="predicted"/>
<name>A0ABT3PIA0_9BACT</name>
<gene>
    <name evidence="1" type="ORF">J6I44_02290</name>
</gene>
<dbReference type="RefSeq" id="WP_265764328.1">
    <property type="nucleotide sequence ID" value="NZ_JAGGJA010000001.1"/>
</dbReference>
<dbReference type="Proteomes" id="UP001207918">
    <property type="component" value="Unassembled WGS sequence"/>
</dbReference>
<evidence type="ECO:0000313" key="1">
    <source>
        <dbReference type="EMBL" id="MCW9705663.1"/>
    </source>
</evidence>
<evidence type="ECO:0000313" key="2">
    <source>
        <dbReference type="Proteomes" id="UP001207918"/>
    </source>
</evidence>
<dbReference type="EMBL" id="JAGGJA010000001">
    <property type="protein sequence ID" value="MCW9705663.1"/>
    <property type="molecule type" value="Genomic_DNA"/>
</dbReference>